<organism evidence="1 2">
    <name type="scientific">Rhizophagus irregularis (strain DAOM 197198w)</name>
    <name type="common">Glomus intraradices</name>
    <dbReference type="NCBI Taxonomy" id="1432141"/>
    <lineage>
        <taxon>Eukaryota</taxon>
        <taxon>Fungi</taxon>
        <taxon>Fungi incertae sedis</taxon>
        <taxon>Mucoromycota</taxon>
        <taxon>Glomeromycotina</taxon>
        <taxon>Glomeromycetes</taxon>
        <taxon>Glomerales</taxon>
        <taxon>Glomeraceae</taxon>
        <taxon>Rhizophagus</taxon>
    </lineage>
</organism>
<sequence length="61" mass="6799">MSADNGNVVSQFNLGDLYFNGKLGILKDEEIGLNYLKLAAIKGFSKACDMLDKLEISYFDF</sequence>
<dbReference type="SUPFAM" id="SSF81901">
    <property type="entry name" value="HCP-like"/>
    <property type="match status" value="1"/>
</dbReference>
<dbReference type="InterPro" id="IPR006597">
    <property type="entry name" value="Sel1-like"/>
</dbReference>
<dbReference type="Pfam" id="PF08238">
    <property type="entry name" value="Sel1"/>
    <property type="match status" value="1"/>
</dbReference>
<comment type="caution">
    <text evidence="1">The sequence shown here is derived from an EMBL/GenBank/DDBJ whole genome shotgun (WGS) entry which is preliminary data.</text>
</comment>
<evidence type="ECO:0008006" key="3">
    <source>
        <dbReference type="Google" id="ProtNLM"/>
    </source>
</evidence>
<dbReference type="InterPro" id="IPR011990">
    <property type="entry name" value="TPR-like_helical_dom_sf"/>
</dbReference>
<keyword evidence="2" id="KW-1185">Reference proteome</keyword>
<dbReference type="HOGENOM" id="CLU_193198_0_0_1"/>
<dbReference type="Proteomes" id="UP000022910">
    <property type="component" value="Unassembled WGS sequence"/>
</dbReference>
<evidence type="ECO:0000313" key="2">
    <source>
        <dbReference type="Proteomes" id="UP000022910"/>
    </source>
</evidence>
<dbReference type="EMBL" id="JEMT01016828">
    <property type="protein sequence ID" value="EXX69501.1"/>
    <property type="molecule type" value="Genomic_DNA"/>
</dbReference>
<dbReference type="Gene3D" id="1.25.40.10">
    <property type="entry name" value="Tetratricopeptide repeat domain"/>
    <property type="match status" value="1"/>
</dbReference>
<protein>
    <recommendedName>
        <fullName evidence="3">Sel1 repeat family protein</fullName>
    </recommendedName>
</protein>
<dbReference type="AlphaFoldDB" id="A0A015LAD4"/>
<dbReference type="SMART" id="SM00671">
    <property type="entry name" value="SEL1"/>
    <property type="match status" value="1"/>
</dbReference>
<dbReference type="OrthoDB" id="2384430at2759"/>
<reference evidence="1 2" key="1">
    <citation type="submission" date="2014-02" db="EMBL/GenBank/DDBJ databases">
        <title>Single nucleus genome sequencing reveals high similarity among nuclei of an endomycorrhizal fungus.</title>
        <authorList>
            <person name="Lin K."/>
            <person name="Geurts R."/>
            <person name="Zhang Z."/>
            <person name="Limpens E."/>
            <person name="Saunders D.G."/>
            <person name="Mu D."/>
            <person name="Pang E."/>
            <person name="Cao H."/>
            <person name="Cha H."/>
            <person name="Lin T."/>
            <person name="Zhou Q."/>
            <person name="Shang Y."/>
            <person name="Li Y."/>
            <person name="Ivanov S."/>
            <person name="Sharma T."/>
            <person name="Velzen R.V."/>
            <person name="Ruijter N.D."/>
            <person name="Aanen D.K."/>
            <person name="Win J."/>
            <person name="Kamoun S."/>
            <person name="Bisseling T."/>
            <person name="Huang S."/>
        </authorList>
    </citation>
    <scope>NUCLEOTIDE SEQUENCE [LARGE SCALE GENOMIC DNA]</scope>
    <source>
        <strain evidence="2">DAOM197198w</strain>
    </source>
</reference>
<name>A0A015LAD4_RHIIW</name>
<accession>A0A015LAD4</accession>
<gene>
    <name evidence="1" type="ORF">RirG_095500</name>
</gene>
<evidence type="ECO:0000313" key="1">
    <source>
        <dbReference type="EMBL" id="EXX69501.1"/>
    </source>
</evidence>
<proteinExistence type="predicted"/>